<reference evidence="9" key="1">
    <citation type="journal article" date="2014" name="Proc. Natl. Acad. Sci. U.S.A.">
        <title>Extensive sampling of basidiomycete genomes demonstrates inadequacy of the white-rot/brown-rot paradigm for wood decay fungi.</title>
        <authorList>
            <person name="Riley R."/>
            <person name="Salamov A.A."/>
            <person name="Brown D.W."/>
            <person name="Nagy L.G."/>
            <person name="Floudas D."/>
            <person name="Held B.W."/>
            <person name="Levasseur A."/>
            <person name="Lombard V."/>
            <person name="Morin E."/>
            <person name="Otillar R."/>
            <person name="Lindquist E.A."/>
            <person name="Sun H."/>
            <person name="LaButti K.M."/>
            <person name="Schmutz J."/>
            <person name="Jabbour D."/>
            <person name="Luo H."/>
            <person name="Baker S.E."/>
            <person name="Pisabarro A.G."/>
            <person name="Walton J.D."/>
            <person name="Blanchette R.A."/>
            <person name="Henrissat B."/>
            <person name="Martin F."/>
            <person name="Cullen D."/>
            <person name="Hibbett D.S."/>
            <person name="Grigoriev I.V."/>
        </authorList>
    </citation>
    <scope>NUCLEOTIDE SEQUENCE [LARGE SCALE GENOMIC DNA]</scope>
    <source>
        <strain evidence="9">CBS 339.88</strain>
    </source>
</reference>
<evidence type="ECO:0000259" key="7">
    <source>
        <dbReference type="PROSITE" id="PS50011"/>
    </source>
</evidence>
<accession>A0A067SB95</accession>
<keyword evidence="4" id="KW-0547">Nucleotide-binding</keyword>
<protein>
    <recommendedName>
        <fullName evidence="7">Protein kinase domain-containing protein</fullName>
    </recommendedName>
</protein>
<evidence type="ECO:0000313" key="9">
    <source>
        <dbReference type="Proteomes" id="UP000027222"/>
    </source>
</evidence>
<comment type="similarity">
    <text evidence="1">Belongs to the protein kinase superfamily. CMGC Ser/Thr protein kinase family. MNB/DYRK subfamily.</text>
</comment>
<keyword evidence="3" id="KW-0808">Transferase</keyword>
<evidence type="ECO:0000256" key="2">
    <source>
        <dbReference type="ARBA" id="ARBA00022527"/>
    </source>
</evidence>
<organism evidence="8 9">
    <name type="scientific">Galerina marginata (strain CBS 339.88)</name>
    <dbReference type="NCBI Taxonomy" id="685588"/>
    <lineage>
        <taxon>Eukaryota</taxon>
        <taxon>Fungi</taxon>
        <taxon>Dikarya</taxon>
        <taxon>Basidiomycota</taxon>
        <taxon>Agaricomycotina</taxon>
        <taxon>Agaricomycetes</taxon>
        <taxon>Agaricomycetidae</taxon>
        <taxon>Agaricales</taxon>
        <taxon>Agaricineae</taxon>
        <taxon>Strophariaceae</taxon>
        <taxon>Galerina</taxon>
    </lineage>
</organism>
<dbReference type="Gene3D" id="3.30.200.20">
    <property type="entry name" value="Phosphorylase Kinase, domain 1"/>
    <property type="match status" value="1"/>
</dbReference>
<dbReference type="InterPro" id="IPR000719">
    <property type="entry name" value="Prot_kinase_dom"/>
</dbReference>
<proteinExistence type="inferred from homology"/>
<dbReference type="HOGENOM" id="CLU_000288_81_13_1"/>
<evidence type="ECO:0000256" key="6">
    <source>
        <dbReference type="ARBA" id="ARBA00022840"/>
    </source>
</evidence>
<dbReference type="InterPro" id="IPR050494">
    <property type="entry name" value="Ser_Thr_dual-spec_kinase"/>
</dbReference>
<sequence length="392" mass="43352">MSQFPEEPLHLGASDGFGYFPAYPGLKLNENRYEVIRKLGYGPKSSTWLILDLTGDREYLALKILTAHITAQETNELQNLQIIQQAGYFSLPRLNEHFVESSHHGQHLCLGFTVLASSVEELRLSSPTKSLPIHIVQKIVSDVAQQILQLHACDMIHGAMIADNFRFIGSQTKEDLDDDLADLPPCVIERKIVVADIEYPIVLSQPVPHECEWNSTAKDMADAIIQLDNLGHAQLLQSKPTWEESKMDRSLRPPEVILGMGYGGEVDIWMFGASVYQLLTGEPLVPVGRTQSDADQLGWLVAMSGDSLNPESALSKPEVFDKDGVFLGAIPEETLENRLLASGRIPGNDIAGVLTFLNLCLRLEPAQRISSKDIVLNQWVMDGGACSCCYDN</sequence>
<keyword evidence="5" id="KW-0418">Kinase</keyword>
<dbReference type="GO" id="GO:0005524">
    <property type="term" value="F:ATP binding"/>
    <property type="evidence" value="ECO:0007669"/>
    <property type="project" value="UniProtKB-KW"/>
</dbReference>
<feature type="domain" description="Protein kinase" evidence="7">
    <location>
        <begin position="33"/>
        <end position="380"/>
    </location>
</feature>
<dbReference type="Pfam" id="PF00069">
    <property type="entry name" value="Pkinase"/>
    <property type="match status" value="1"/>
</dbReference>
<keyword evidence="6" id="KW-0067">ATP-binding</keyword>
<dbReference type="GO" id="GO:0005737">
    <property type="term" value="C:cytoplasm"/>
    <property type="evidence" value="ECO:0007669"/>
    <property type="project" value="TreeGrafter"/>
</dbReference>
<keyword evidence="2" id="KW-0723">Serine/threonine-protein kinase</keyword>
<dbReference type="PANTHER" id="PTHR24058:SF22">
    <property type="entry name" value="DUAL SPECIFICITY TYROSINE-PHOSPHORYLATION-REGULATED KINASE 4"/>
    <property type="match status" value="1"/>
</dbReference>
<dbReference type="SMART" id="SM00220">
    <property type="entry name" value="S_TKc"/>
    <property type="match status" value="1"/>
</dbReference>
<dbReference type="SUPFAM" id="SSF56112">
    <property type="entry name" value="Protein kinase-like (PK-like)"/>
    <property type="match status" value="1"/>
</dbReference>
<dbReference type="EMBL" id="KL142410">
    <property type="protein sequence ID" value="KDR68141.1"/>
    <property type="molecule type" value="Genomic_DNA"/>
</dbReference>
<evidence type="ECO:0000256" key="3">
    <source>
        <dbReference type="ARBA" id="ARBA00022679"/>
    </source>
</evidence>
<dbReference type="GO" id="GO:0005856">
    <property type="term" value="C:cytoskeleton"/>
    <property type="evidence" value="ECO:0007669"/>
    <property type="project" value="TreeGrafter"/>
</dbReference>
<gene>
    <name evidence="8" type="ORF">GALMADRAFT_272755</name>
</gene>
<dbReference type="PANTHER" id="PTHR24058">
    <property type="entry name" value="DUAL SPECIFICITY PROTEIN KINASE"/>
    <property type="match status" value="1"/>
</dbReference>
<evidence type="ECO:0000256" key="4">
    <source>
        <dbReference type="ARBA" id="ARBA00022741"/>
    </source>
</evidence>
<dbReference type="STRING" id="685588.A0A067SB95"/>
<evidence type="ECO:0000256" key="5">
    <source>
        <dbReference type="ARBA" id="ARBA00022777"/>
    </source>
</evidence>
<evidence type="ECO:0000256" key="1">
    <source>
        <dbReference type="ARBA" id="ARBA00008867"/>
    </source>
</evidence>
<evidence type="ECO:0000313" key="8">
    <source>
        <dbReference type="EMBL" id="KDR68141.1"/>
    </source>
</evidence>
<dbReference type="GO" id="GO:0004674">
    <property type="term" value="F:protein serine/threonine kinase activity"/>
    <property type="evidence" value="ECO:0007669"/>
    <property type="project" value="UniProtKB-KW"/>
</dbReference>
<dbReference type="Proteomes" id="UP000027222">
    <property type="component" value="Unassembled WGS sequence"/>
</dbReference>
<dbReference type="Gene3D" id="1.10.510.10">
    <property type="entry name" value="Transferase(Phosphotransferase) domain 1"/>
    <property type="match status" value="1"/>
</dbReference>
<keyword evidence="9" id="KW-1185">Reference proteome</keyword>
<dbReference type="AlphaFoldDB" id="A0A067SB95"/>
<dbReference type="InterPro" id="IPR011009">
    <property type="entry name" value="Kinase-like_dom_sf"/>
</dbReference>
<name>A0A067SB95_GALM3</name>
<dbReference type="OrthoDB" id="5979581at2759"/>
<dbReference type="PROSITE" id="PS50011">
    <property type="entry name" value="PROTEIN_KINASE_DOM"/>
    <property type="match status" value="1"/>
</dbReference>